<dbReference type="InterPro" id="IPR014710">
    <property type="entry name" value="RmlC-like_jellyroll"/>
</dbReference>
<evidence type="ECO:0000256" key="4">
    <source>
        <dbReference type="PIRSR" id="PIRSR036894-2"/>
    </source>
</evidence>
<dbReference type="SUPFAM" id="SSF51182">
    <property type="entry name" value="RmlC-like cupins"/>
    <property type="match status" value="1"/>
</dbReference>
<feature type="binding site" evidence="3">
    <location>
        <position position="95"/>
    </location>
    <ligand>
        <name>Zn(2+)</name>
        <dbReference type="ChEBI" id="CHEBI:29105"/>
    </ligand>
</feature>
<feature type="binding site" evidence="3">
    <location>
        <position position="114"/>
    </location>
    <ligand>
        <name>Zn(2+)</name>
        <dbReference type="ChEBI" id="CHEBI:29105"/>
    </ligand>
</feature>
<dbReference type="Gene3D" id="2.60.120.10">
    <property type="entry name" value="Jelly Rolls"/>
    <property type="match status" value="1"/>
</dbReference>
<dbReference type="InterPro" id="IPR014628">
    <property type="entry name" value="Man6P_isomerase_Firm_short"/>
</dbReference>
<dbReference type="PIRSF" id="PIRSF036894">
    <property type="entry name" value="PMI_Firm_short"/>
    <property type="match status" value="1"/>
</dbReference>
<dbReference type="AlphaFoldDB" id="A0A1H6ZNM1"/>
<sequence>MSPLPAFLPLTPRYHARVWGGEKLAPPQGGTPIGEAWVADGESVVSAGPCAGRTVNELLRQDARALLGTRAADEATFPLLIKLLDCHDWLSVQVHPDDAQARELVGPGERGKTEAWHILEAQPGSELIAGVKEGTGAGELHAAIRAGRVLDVSRRHQVEVGDTVYIPAGTLHALGPGLLLYEVQQASDTTYRVYDWDRPASAGRALHLEESVRVIDPALSGDLRRGAETGRRGELVRSPYFTLWGAEGGEPLDTAGQSCHVVTALGHLVLTCGPERLELTPHATALVPAGTGRHALEGSGRALVARIAGEEDPSPLPASL</sequence>
<dbReference type="Pfam" id="PF20511">
    <property type="entry name" value="PMI_typeI_cat"/>
    <property type="match status" value="1"/>
</dbReference>
<reference evidence="7" key="1">
    <citation type="submission" date="2016-10" db="EMBL/GenBank/DDBJ databases">
        <authorList>
            <person name="Varghese N."/>
            <person name="Submissions S."/>
        </authorList>
    </citation>
    <scope>NUCLEOTIDE SEQUENCE [LARGE SCALE GENOMIC DNA]</scope>
    <source>
        <strain evidence="7">CGMCC 1.10218</strain>
    </source>
</reference>
<dbReference type="PANTHER" id="PTHR42742:SF3">
    <property type="entry name" value="FRUCTOKINASE"/>
    <property type="match status" value="1"/>
</dbReference>
<name>A0A1H6ZNM1_9DEIO</name>
<proteinExistence type="predicted"/>
<dbReference type="InterPro" id="IPR011051">
    <property type="entry name" value="RmlC_Cupin_sf"/>
</dbReference>
<dbReference type="EMBL" id="FNZA01000010">
    <property type="protein sequence ID" value="SEJ55019.1"/>
    <property type="molecule type" value="Genomic_DNA"/>
</dbReference>
<feature type="domain" description="Phosphomannose isomerase type I catalytic" evidence="5">
    <location>
        <begin position="29"/>
        <end position="105"/>
    </location>
</feature>
<keyword evidence="7" id="KW-1185">Reference proteome</keyword>
<dbReference type="GO" id="GO:0004476">
    <property type="term" value="F:mannose-6-phosphate isomerase activity"/>
    <property type="evidence" value="ECO:0007669"/>
    <property type="project" value="InterPro"/>
</dbReference>
<accession>A0A1H6ZNM1</accession>
<evidence type="ECO:0000256" key="3">
    <source>
        <dbReference type="PIRSR" id="PIRSR036894-1"/>
    </source>
</evidence>
<gene>
    <name evidence="6" type="ORF">SAMN04488058_11082</name>
</gene>
<evidence type="ECO:0000313" key="6">
    <source>
        <dbReference type="EMBL" id="SEJ55019.1"/>
    </source>
</evidence>
<feature type="binding site" evidence="3">
    <location>
        <position position="172"/>
    </location>
    <ligand>
        <name>Zn(2+)</name>
        <dbReference type="ChEBI" id="CHEBI:29105"/>
    </ligand>
</feature>
<comment type="cofactor">
    <cofactor evidence="3">
        <name>Zn(2+)</name>
        <dbReference type="ChEBI" id="CHEBI:29105"/>
    </cofactor>
    <text evidence="3">Binds 1 zinc ion per subunit.</text>
</comment>
<dbReference type="GO" id="GO:0005975">
    <property type="term" value="P:carbohydrate metabolic process"/>
    <property type="evidence" value="ECO:0007669"/>
    <property type="project" value="InterPro"/>
</dbReference>
<dbReference type="Proteomes" id="UP000199223">
    <property type="component" value="Unassembled WGS sequence"/>
</dbReference>
<dbReference type="OrthoDB" id="9808275at2"/>
<organism evidence="6 7">
    <name type="scientific">Deinococcus reticulitermitis</name>
    <dbReference type="NCBI Taxonomy" id="856736"/>
    <lineage>
        <taxon>Bacteria</taxon>
        <taxon>Thermotogati</taxon>
        <taxon>Deinococcota</taxon>
        <taxon>Deinococci</taxon>
        <taxon>Deinococcales</taxon>
        <taxon>Deinococcaceae</taxon>
        <taxon>Deinococcus</taxon>
    </lineage>
</organism>
<evidence type="ECO:0000259" key="5">
    <source>
        <dbReference type="Pfam" id="PF20511"/>
    </source>
</evidence>
<dbReference type="STRING" id="856736.SAMN04488058_11082"/>
<dbReference type="CDD" id="cd07010">
    <property type="entry name" value="cupin_PMI_type_I_N_bac"/>
    <property type="match status" value="1"/>
</dbReference>
<dbReference type="PANTHER" id="PTHR42742">
    <property type="entry name" value="TRANSCRIPTIONAL REPRESSOR MPRA"/>
    <property type="match status" value="1"/>
</dbReference>
<dbReference type="RefSeq" id="WP_092264790.1">
    <property type="nucleotide sequence ID" value="NZ_FNZA01000010.1"/>
</dbReference>
<evidence type="ECO:0000256" key="1">
    <source>
        <dbReference type="ARBA" id="ARBA00022723"/>
    </source>
</evidence>
<protein>
    <submittedName>
        <fullName evidence="6">Mannose-6-phosphate isomerase, type 1</fullName>
    </submittedName>
</protein>
<evidence type="ECO:0000256" key="2">
    <source>
        <dbReference type="ARBA" id="ARBA00022833"/>
    </source>
</evidence>
<dbReference type="InterPro" id="IPR046457">
    <property type="entry name" value="PMI_typeI_cat"/>
</dbReference>
<dbReference type="InterPro" id="IPR051804">
    <property type="entry name" value="Carb_Metab_Reg_Kinase/Isom"/>
</dbReference>
<feature type="active site" evidence="4">
    <location>
        <position position="192"/>
    </location>
</feature>
<evidence type="ECO:0000313" key="7">
    <source>
        <dbReference type="Proteomes" id="UP000199223"/>
    </source>
</evidence>
<dbReference type="GO" id="GO:0008270">
    <property type="term" value="F:zinc ion binding"/>
    <property type="evidence" value="ECO:0007669"/>
    <property type="project" value="InterPro"/>
</dbReference>
<keyword evidence="2 3" id="KW-0862">Zinc</keyword>
<keyword evidence="1 3" id="KW-0479">Metal-binding</keyword>
<keyword evidence="6" id="KW-0413">Isomerase</keyword>